<accession>A0A0A9AG85</accession>
<evidence type="ECO:0000313" key="2">
    <source>
        <dbReference type="EMBL" id="JAD47970.1"/>
    </source>
</evidence>
<organism evidence="2">
    <name type="scientific">Arundo donax</name>
    <name type="common">Giant reed</name>
    <name type="synonym">Donax arundinaceus</name>
    <dbReference type="NCBI Taxonomy" id="35708"/>
    <lineage>
        <taxon>Eukaryota</taxon>
        <taxon>Viridiplantae</taxon>
        <taxon>Streptophyta</taxon>
        <taxon>Embryophyta</taxon>
        <taxon>Tracheophyta</taxon>
        <taxon>Spermatophyta</taxon>
        <taxon>Magnoliopsida</taxon>
        <taxon>Liliopsida</taxon>
        <taxon>Poales</taxon>
        <taxon>Poaceae</taxon>
        <taxon>PACMAD clade</taxon>
        <taxon>Arundinoideae</taxon>
        <taxon>Arundineae</taxon>
        <taxon>Arundo</taxon>
    </lineage>
</organism>
<reference evidence="2" key="1">
    <citation type="submission" date="2014-09" db="EMBL/GenBank/DDBJ databases">
        <authorList>
            <person name="Magalhaes I.L.F."/>
            <person name="Oliveira U."/>
            <person name="Santos F.R."/>
            <person name="Vidigal T.H.D.A."/>
            <person name="Brescovit A.D."/>
            <person name="Santos A.J."/>
        </authorList>
    </citation>
    <scope>NUCLEOTIDE SEQUENCE</scope>
    <source>
        <tissue evidence="2">Shoot tissue taken approximately 20 cm above the soil surface</tissue>
    </source>
</reference>
<dbReference type="AlphaFoldDB" id="A0A0A9AG85"/>
<sequence length="35" mass="4157">MLWVLIVHIGLFIILQRMLLLMYLGYVALLTNRII</sequence>
<protein>
    <submittedName>
        <fullName evidence="2">Uncharacterized protein</fullName>
    </submittedName>
</protein>
<feature type="transmembrane region" description="Helical" evidence="1">
    <location>
        <begin position="6"/>
        <end position="29"/>
    </location>
</feature>
<proteinExistence type="predicted"/>
<keyword evidence="1" id="KW-0472">Membrane</keyword>
<keyword evidence="1" id="KW-1133">Transmembrane helix</keyword>
<keyword evidence="1" id="KW-0812">Transmembrane</keyword>
<evidence type="ECO:0000256" key="1">
    <source>
        <dbReference type="SAM" id="Phobius"/>
    </source>
</evidence>
<reference evidence="2" key="2">
    <citation type="journal article" date="2015" name="Data Brief">
        <title>Shoot transcriptome of the giant reed, Arundo donax.</title>
        <authorList>
            <person name="Barrero R.A."/>
            <person name="Guerrero F.D."/>
            <person name="Moolhuijzen P."/>
            <person name="Goolsby J.A."/>
            <person name="Tidwell J."/>
            <person name="Bellgard S.E."/>
            <person name="Bellgard M.I."/>
        </authorList>
    </citation>
    <scope>NUCLEOTIDE SEQUENCE</scope>
    <source>
        <tissue evidence="2">Shoot tissue taken approximately 20 cm above the soil surface</tissue>
    </source>
</reference>
<name>A0A0A9AG85_ARUDO</name>
<dbReference type="EMBL" id="GBRH01249925">
    <property type="protein sequence ID" value="JAD47970.1"/>
    <property type="molecule type" value="Transcribed_RNA"/>
</dbReference>